<organism evidence="6 7">
    <name type="scientific">Patiria miniata</name>
    <name type="common">Bat star</name>
    <name type="synonym">Asterina miniata</name>
    <dbReference type="NCBI Taxonomy" id="46514"/>
    <lineage>
        <taxon>Eukaryota</taxon>
        <taxon>Metazoa</taxon>
        <taxon>Echinodermata</taxon>
        <taxon>Eleutherozoa</taxon>
        <taxon>Asterozoa</taxon>
        <taxon>Asteroidea</taxon>
        <taxon>Valvatacea</taxon>
        <taxon>Valvatida</taxon>
        <taxon>Asterinidae</taxon>
        <taxon>Patiria</taxon>
    </lineage>
</organism>
<dbReference type="PANTHER" id="PTHR43963">
    <property type="entry name" value="CARBONYL REDUCTASE 1-RELATED"/>
    <property type="match status" value="1"/>
</dbReference>
<dbReference type="EnsemblMetazoa" id="XM_038223411.1">
    <property type="protein sequence ID" value="XP_038079339.1"/>
    <property type="gene ID" value="LOC119746453"/>
</dbReference>
<dbReference type="OrthoDB" id="7289984at2759"/>
<keyword evidence="3" id="KW-0560">Oxidoreductase</keyword>
<proteinExistence type="inferred from homology"/>
<dbReference type="Pfam" id="PF00106">
    <property type="entry name" value="adh_short"/>
    <property type="match status" value="2"/>
</dbReference>
<dbReference type="InterPro" id="IPR036291">
    <property type="entry name" value="NAD(P)-bd_dom_sf"/>
</dbReference>
<name>A0A914BT27_PATMI</name>
<accession>A0A914BT27</accession>
<dbReference type="GeneID" id="119746453"/>
<evidence type="ECO:0000256" key="5">
    <source>
        <dbReference type="RuleBase" id="RU000363"/>
    </source>
</evidence>
<keyword evidence="2" id="KW-0521">NADP</keyword>
<dbReference type="InterPro" id="IPR045313">
    <property type="entry name" value="CBR1-like"/>
</dbReference>
<evidence type="ECO:0000256" key="1">
    <source>
        <dbReference type="ARBA" id="ARBA00006484"/>
    </source>
</evidence>
<dbReference type="EC" id="1.1.1.184" evidence="4"/>
<evidence type="ECO:0000313" key="6">
    <source>
        <dbReference type="EnsemblMetazoa" id="XP_038079339.1"/>
    </source>
</evidence>
<evidence type="ECO:0000256" key="4">
    <source>
        <dbReference type="ARBA" id="ARBA00026118"/>
    </source>
</evidence>
<evidence type="ECO:0000256" key="2">
    <source>
        <dbReference type="ARBA" id="ARBA00022857"/>
    </source>
</evidence>
<dbReference type="RefSeq" id="XP_038079339.1">
    <property type="nucleotide sequence ID" value="XM_038223411.1"/>
</dbReference>
<dbReference type="PRINTS" id="PR00080">
    <property type="entry name" value="SDRFAMILY"/>
</dbReference>
<comment type="similarity">
    <text evidence="1 5">Belongs to the short-chain dehydrogenases/reductases (SDR) family.</text>
</comment>
<dbReference type="CDD" id="cd05324">
    <property type="entry name" value="carb_red_PTCR-like_SDR_c"/>
    <property type="match status" value="1"/>
</dbReference>
<dbReference type="InterPro" id="IPR002347">
    <property type="entry name" value="SDR_fam"/>
</dbReference>
<dbReference type="AlphaFoldDB" id="A0A914BT27"/>
<dbReference type="Gene3D" id="3.40.50.720">
    <property type="entry name" value="NAD(P)-binding Rossmann-like Domain"/>
    <property type="match status" value="1"/>
</dbReference>
<evidence type="ECO:0000313" key="7">
    <source>
        <dbReference type="Proteomes" id="UP000887568"/>
    </source>
</evidence>
<dbReference type="GO" id="GO:0004090">
    <property type="term" value="F:carbonyl reductase (NADPH) activity"/>
    <property type="evidence" value="ECO:0007669"/>
    <property type="project" value="UniProtKB-EC"/>
</dbReference>
<evidence type="ECO:0000256" key="3">
    <source>
        <dbReference type="ARBA" id="ARBA00023002"/>
    </source>
</evidence>
<dbReference type="PRINTS" id="PR00081">
    <property type="entry name" value="GDHRDH"/>
</dbReference>
<keyword evidence="7" id="KW-1185">Reference proteome</keyword>
<reference evidence="6" key="1">
    <citation type="submission" date="2022-11" db="UniProtKB">
        <authorList>
            <consortium name="EnsemblMetazoa"/>
        </authorList>
    </citation>
    <scope>IDENTIFICATION</scope>
</reference>
<dbReference type="SUPFAM" id="SSF51735">
    <property type="entry name" value="NAD(P)-binding Rossmann-fold domains"/>
    <property type="match status" value="1"/>
</dbReference>
<protein>
    <recommendedName>
        <fullName evidence="4">carbonyl reductase (NADPH)</fullName>
        <ecNumber evidence="4">1.1.1.184</ecNumber>
    </recommendedName>
</protein>
<dbReference type="Proteomes" id="UP000887568">
    <property type="component" value="Unplaced"/>
</dbReference>
<dbReference type="PANTHER" id="PTHR43963:SF4">
    <property type="entry name" value="CARBONYL REDUCTASE (NADPH)"/>
    <property type="match status" value="1"/>
</dbReference>
<dbReference type="PROSITE" id="PS00061">
    <property type="entry name" value="ADH_SHORT"/>
    <property type="match status" value="1"/>
</dbReference>
<sequence length="276" mass="30250">MTQRVALVTGSNKGIGFAIVRALCKQLDNGIVYLTARNEERGKEAVARLNQEGLQPKFHQLDVTDRDSVRKLKDFLKETHGGLDILVNNAAIAFKMNATETFAVQASVSMEVNFTALLDVSRTLIPLVRSHGRIVHVASTSGKWAYDEMSAEVKGRFQAVKTEQDVEQLMKEFVESANAGDHTAKGWPNSAYGTSKMGVIALTKIQAADLAKDKTREDVLATCCCPGYVDTDMSSHKGPLTIDQGAETPIYLALLPPGSENLNGKMFSKKELLEFW</sequence>
<dbReference type="InterPro" id="IPR020904">
    <property type="entry name" value="Sc_DH/Rdtase_CS"/>
</dbReference>